<dbReference type="Gene3D" id="3.40.50.1110">
    <property type="entry name" value="SGNH hydrolase"/>
    <property type="match status" value="1"/>
</dbReference>
<reference evidence="2" key="1">
    <citation type="submission" date="2016-04" db="EMBL/GenBank/DDBJ databases">
        <authorList>
            <person name="Evans L.H."/>
            <person name="Alamgir A."/>
            <person name="Owens N."/>
            <person name="Weber N.D."/>
            <person name="Virtaneva K."/>
            <person name="Barbian K."/>
            <person name="Babar A."/>
            <person name="Rosenke K."/>
        </authorList>
    </citation>
    <scope>NUCLEOTIDE SEQUENCE</scope>
    <source>
        <strain evidence="2">86-1</strain>
    </source>
</reference>
<protein>
    <recommendedName>
        <fullName evidence="1">GSCFA domain-containing protein</fullName>
    </recommendedName>
</protein>
<gene>
    <name evidence="2" type="ORF">KL86DYS1_30207</name>
</gene>
<dbReference type="AlphaFoldDB" id="A0A212JRW4"/>
<dbReference type="InterPro" id="IPR014982">
    <property type="entry name" value="GSCFA"/>
</dbReference>
<dbReference type="RefSeq" id="WP_296941937.1">
    <property type="nucleotide sequence ID" value="NZ_LT599032.1"/>
</dbReference>
<accession>A0A212JRW4</accession>
<feature type="domain" description="GSCFA" evidence="1">
    <location>
        <begin position="22"/>
        <end position="257"/>
    </location>
</feature>
<dbReference type="EMBL" id="FLUM01000003">
    <property type="protein sequence ID" value="SBW02161.1"/>
    <property type="molecule type" value="Genomic_DNA"/>
</dbReference>
<sequence length="326" mass="38141">MEFRTKIEIPKSDLTVSHRSSILMIGSCFIENIGRLLADNKFNVNLNPFGVLYNPQSISQALRLLIEKKKFTENDIFEYKGLYHSFFHHSIFSNTDIDKCIGGINTKIEKSSADLQQADILFITFGTAYVFRSKKSNMVVGNCHKLPASDFDRYRLSVDDIVNDWKSLIDELRLINPTLQILFTISPIRHMKDGAHENQLSKSTLLLAIDKLREKATGLHYFPSYEIVLDELRDYRFYNDDMTHPNTMAINYIWERFSDTYFRAETHPVIEEWNKIHLALNHRPFNAETDEYKHFLRQTLLKIKAFNEKYPYICCSDEASELESRL</sequence>
<dbReference type="GO" id="GO:0016788">
    <property type="term" value="F:hydrolase activity, acting on ester bonds"/>
    <property type="evidence" value="ECO:0007669"/>
    <property type="project" value="UniProtKB-ARBA"/>
</dbReference>
<name>A0A212JRW4_9BACT</name>
<organism evidence="2">
    <name type="scientific">uncultured Dysgonomonas sp</name>
    <dbReference type="NCBI Taxonomy" id="206096"/>
    <lineage>
        <taxon>Bacteria</taxon>
        <taxon>Pseudomonadati</taxon>
        <taxon>Bacteroidota</taxon>
        <taxon>Bacteroidia</taxon>
        <taxon>Bacteroidales</taxon>
        <taxon>Dysgonomonadaceae</taxon>
        <taxon>Dysgonomonas</taxon>
        <taxon>environmental samples</taxon>
    </lineage>
</organism>
<dbReference type="InterPro" id="IPR036514">
    <property type="entry name" value="SGNH_hydro_sf"/>
</dbReference>
<dbReference type="Pfam" id="PF08885">
    <property type="entry name" value="GSCFA"/>
    <property type="match status" value="1"/>
</dbReference>
<evidence type="ECO:0000313" key="2">
    <source>
        <dbReference type="EMBL" id="SBW02161.1"/>
    </source>
</evidence>
<evidence type="ECO:0000259" key="1">
    <source>
        <dbReference type="Pfam" id="PF08885"/>
    </source>
</evidence>
<proteinExistence type="predicted"/>
<dbReference type="SUPFAM" id="SSF52266">
    <property type="entry name" value="SGNH hydrolase"/>
    <property type="match status" value="1"/>
</dbReference>